<feature type="compositionally biased region" description="Polar residues" evidence="1">
    <location>
        <begin position="164"/>
        <end position="180"/>
    </location>
</feature>
<gene>
    <name evidence="2" type="ORF">AVEN_95336_1</name>
</gene>
<dbReference type="OrthoDB" id="6513413at2759"/>
<organism evidence="2 3">
    <name type="scientific">Araneus ventricosus</name>
    <name type="common">Orbweaver spider</name>
    <name type="synonym">Epeira ventricosa</name>
    <dbReference type="NCBI Taxonomy" id="182803"/>
    <lineage>
        <taxon>Eukaryota</taxon>
        <taxon>Metazoa</taxon>
        <taxon>Ecdysozoa</taxon>
        <taxon>Arthropoda</taxon>
        <taxon>Chelicerata</taxon>
        <taxon>Arachnida</taxon>
        <taxon>Araneae</taxon>
        <taxon>Araneomorphae</taxon>
        <taxon>Entelegynae</taxon>
        <taxon>Araneoidea</taxon>
        <taxon>Araneidae</taxon>
        <taxon>Araneus</taxon>
    </lineage>
</organism>
<proteinExistence type="predicted"/>
<keyword evidence="3" id="KW-1185">Reference proteome</keyword>
<feature type="region of interest" description="Disordered" evidence="1">
    <location>
        <begin position="164"/>
        <end position="186"/>
    </location>
</feature>
<dbReference type="EMBL" id="BGPR01000592">
    <property type="protein sequence ID" value="GBM27670.1"/>
    <property type="molecule type" value="Genomic_DNA"/>
</dbReference>
<sequence>MNKTNGFFLNYFDDRCLKLSLTKQRSGLPKLSVYFANVISPFPRVSIKNPEPTVTSTDPMSTQLRSAVMPSDLCTFEEMAPTKFTKFNLRWLDKAAFPQFAVWLSTVKDDIRSAHCIACKSTFSLSNMGIGAIKCHARGSEHKNILKQQPSQSLMSSFFISQCGTSKPGDSTESANSGETAQPEIFSNKKDKEQTIQLVKTNDETLKAEILWAMIVVEKKLSLNSCSNISKIFKCMFSDSTLAQQFQLGKDKVSYIIHYGISHYFHETLLDTLKNCSDITTCFDESLNKVAQKGQMDLIARFWMEGIMGVFFLDVQQLKIY</sequence>
<reference evidence="2 3" key="1">
    <citation type="journal article" date="2019" name="Sci. Rep.">
        <title>Orb-weaving spider Araneus ventricosus genome elucidates the spidroin gene catalogue.</title>
        <authorList>
            <person name="Kono N."/>
            <person name="Nakamura H."/>
            <person name="Ohtoshi R."/>
            <person name="Moran D.A.P."/>
            <person name="Shinohara A."/>
            <person name="Yoshida Y."/>
            <person name="Fujiwara M."/>
            <person name="Mori M."/>
            <person name="Tomita M."/>
            <person name="Arakawa K."/>
        </authorList>
    </citation>
    <scope>NUCLEOTIDE SEQUENCE [LARGE SCALE GENOMIC DNA]</scope>
</reference>
<evidence type="ECO:0000256" key="1">
    <source>
        <dbReference type="SAM" id="MobiDB-lite"/>
    </source>
</evidence>
<protein>
    <submittedName>
        <fullName evidence="2">Uncharacterized protein</fullName>
    </submittedName>
</protein>
<dbReference type="AlphaFoldDB" id="A0A4Y2EEW0"/>
<evidence type="ECO:0000313" key="2">
    <source>
        <dbReference type="EMBL" id="GBM27670.1"/>
    </source>
</evidence>
<name>A0A4Y2EEW0_ARAVE</name>
<accession>A0A4Y2EEW0</accession>
<dbReference type="PANTHER" id="PTHR37162:SF11">
    <property type="match status" value="1"/>
</dbReference>
<dbReference type="PANTHER" id="PTHR37162">
    <property type="entry name" value="HAT FAMILY DIMERISATION DOMAINCONTAINING PROTEIN-RELATED"/>
    <property type="match status" value="1"/>
</dbReference>
<comment type="caution">
    <text evidence="2">The sequence shown here is derived from an EMBL/GenBank/DDBJ whole genome shotgun (WGS) entry which is preliminary data.</text>
</comment>
<dbReference type="Proteomes" id="UP000499080">
    <property type="component" value="Unassembled WGS sequence"/>
</dbReference>
<evidence type="ECO:0000313" key="3">
    <source>
        <dbReference type="Proteomes" id="UP000499080"/>
    </source>
</evidence>